<evidence type="ECO:0000256" key="3">
    <source>
        <dbReference type="ARBA" id="ARBA00022525"/>
    </source>
</evidence>
<gene>
    <name evidence="10" type="ORF">PFR001_LOCUS6242</name>
    <name evidence="11" type="ORF">PFR002_LOCUS4961</name>
</gene>
<dbReference type="PRINTS" id="PR00722">
    <property type="entry name" value="CHYMOTRYPSIN"/>
</dbReference>
<accession>A0AAV0TP72</accession>
<dbReference type="Proteomes" id="UP001159659">
    <property type="component" value="Unassembled WGS sequence"/>
</dbReference>
<name>A0AAV0TP72_9STRA</name>
<dbReference type="Gene3D" id="2.40.10.10">
    <property type="entry name" value="Trypsin-like serine proteases"/>
    <property type="match status" value="1"/>
</dbReference>
<dbReference type="SUPFAM" id="SSF50494">
    <property type="entry name" value="Trypsin-like serine proteases"/>
    <property type="match status" value="1"/>
</dbReference>
<keyword evidence="12" id="KW-1185">Reference proteome</keyword>
<dbReference type="SMART" id="SM00020">
    <property type="entry name" value="Tryp_SPc"/>
    <property type="match status" value="1"/>
</dbReference>
<evidence type="ECO:0000256" key="6">
    <source>
        <dbReference type="ARBA" id="ARBA00023157"/>
    </source>
</evidence>
<comment type="similarity">
    <text evidence="2">Belongs to the peptidase S1 family.</text>
</comment>
<evidence type="ECO:0000313" key="10">
    <source>
        <dbReference type="EMBL" id="CAH0490947.1"/>
    </source>
</evidence>
<dbReference type="GO" id="GO:0004252">
    <property type="term" value="F:serine-type endopeptidase activity"/>
    <property type="evidence" value="ECO:0007669"/>
    <property type="project" value="InterPro"/>
</dbReference>
<dbReference type="Pfam" id="PF00089">
    <property type="entry name" value="Trypsin"/>
    <property type="match status" value="1"/>
</dbReference>
<feature type="signal peptide" evidence="8">
    <location>
        <begin position="1"/>
        <end position="19"/>
    </location>
</feature>
<comment type="caution">
    <text evidence="11">The sequence shown here is derived from an EMBL/GenBank/DDBJ whole genome shotgun (WGS) entry which is preliminary data.</text>
</comment>
<dbReference type="InterPro" id="IPR043504">
    <property type="entry name" value="Peptidase_S1_PA_chymotrypsin"/>
</dbReference>
<evidence type="ECO:0000313" key="11">
    <source>
        <dbReference type="EMBL" id="CAI5724736.1"/>
    </source>
</evidence>
<dbReference type="EMBL" id="CANTFK010000752">
    <property type="protein sequence ID" value="CAI5724736.1"/>
    <property type="molecule type" value="Genomic_DNA"/>
</dbReference>
<dbReference type="Proteomes" id="UP001157938">
    <property type="component" value="Unassembled WGS sequence"/>
</dbReference>
<keyword evidence="7" id="KW-0325">Glycoprotein</keyword>
<sequence length="267" mass="28169">MKVISTVVSASLLIGSVTGLLGGTPVSPDGASEDRRLQQKSYTTGIRMDIDPKSSDDFSYCGGVLISRSHVLTTMTCTLEGNAKFVSVGAIYINGGEDGDEIKVVSVTKHPHFNNETLSNNFAVLKLAREVKADIKPVKLPTPGTEIQPGKWATALGWGLTSADGMASDVLLKLDQQLISNEDCRTVFNSSTFDMTHVCAGGEAGKSPCQGDIGGPLIYENSKGDCDDVLIGLISGGTDIGCGTEGYPAIYSRVSSVHEWITTTMKA</sequence>
<reference evidence="11" key="2">
    <citation type="submission" date="2022-12" db="EMBL/GenBank/DDBJ databases">
        <authorList>
            <person name="Webb A."/>
        </authorList>
    </citation>
    <scope>NUCLEOTIDE SEQUENCE</scope>
    <source>
        <strain evidence="11">Pf2</strain>
    </source>
</reference>
<proteinExistence type="inferred from homology"/>
<dbReference type="InterPro" id="IPR001254">
    <property type="entry name" value="Trypsin_dom"/>
</dbReference>
<evidence type="ECO:0000256" key="2">
    <source>
        <dbReference type="ARBA" id="ARBA00007664"/>
    </source>
</evidence>
<feature type="chain" id="PRO_5043852482" description="Peptidase S1 domain-containing protein" evidence="8">
    <location>
        <begin position="20"/>
        <end position="267"/>
    </location>
</feature>
<evidence type="ECO:0000256" key="1">
    <source>
        <dbReference type="ARBA" id="ARBA00004613"/>
    </source>
</evidence>
<keyword evidence="3" id="KW-0964">Secreted</keyword>
<dbReference type="CDD" id="cd00190">
    <property type="entry name" value="Tryp_SPc"/>
    <property type="match status" value="1"/>
</dbReference>
<dbReference type="InterPro" id="IPR001314">
    <property type="entry name" value="Peptidase_S1A"/>
</dbReference>
<feature type="domain" description="Peptidase S1" evidence="9">
    <location>
        <begin position="20"/>
        <end position="266"/>
    </location>
</feature>
<dbReference type="AlphaFoldDB" id="A0AAV0TP72"/>
<keyword evidence="4 8" id="KW-0732">Signal</keyword>
<dbReference type="EMBL" id="CAKLBC010001315">
    <property type="protein sequence ID" value="CAH0490947.1"/>
    <property type="molecule type" value="Genomic_DNA"/>
</dbReference>
<dbReference type="InterPro" id="IPR050430">
    <property type="entry name" value="Peptidase_S1"/>
</dbReference>
<keyword evidence="6" id="KW-1015">Disulfide bond</keyword>
<dbReference type="PROSITE" id="PS50240">
    <property type="entry name" value="TRYPSIN_DOM"/>
    <property type="match status" value="1"/>
</dbReference>
<evidence type="ECO:0000256" key="7">
    <source>
        <dbReference type="ARBA" id="ARBA00023180"/>
    </source>
</evidence>
<organism evidence="11 13">
    <name type="scientific">Peronospora farinosa</name>
    <dbReference type="NCBI Taxonomy" id="134698"/>
    <lineage>
        <taxon>Eukaryota</taxon>
        <taxon>Sar</taxon>
        <taxon>Stramenopiles</taxon>
        <taxon>Oomycota</taxon>
        <taxon>Peronosporomycetes</taxon>
        <taxon>Peronosporales</taxon>
        <taxon>Peronosporaceae</taxon>
        <taxon>Peronospora</taxon>
    </lineage>
</organism>
<protein>
    <recommendedName>
        <fullName evidence="9">Peptidase S1 domain-containing protein</fullName>
    </recommendedName>
</protein>
<dbReference type="GO" id="GO:0005576">
    <property type="term" value="C:extracellular region"/>
    <property type="evidence" value="ECO:0007669"/>
    <property type="project" value="UniProtKB-SubCell"/>
</dbReference>
<reference evidence="10 12" key="1">
    <citation type="submission" date="2021-11" db="EMBL/GenBank/DDBJ databases">
        <authorList>
            <person name="Islam A."/>
            <person name="Islam S."/>
            <person name="Flora M.S."/>
            <person name="Rahman M."/>
            <person name="Ziaur R.M."/>
            <person name="Epstein J.H."/>
            <person name="Hassan M."/>
            <person name="Klassen M."/>
            <person name="Woodard K."/>
            <person name="Webb A."/>
            <person name="Webby R.J."/>
            <person name="El Zowalaty M.E."/>
        </authorList>
    </citation>
    <scope>NUCLEOTIDE SEQUENCE [LARGE SCALE GENOMIC DNA]</scope>
    <source>
        <strain evidence="10">Pf1</strain>
    </source>
</reference>
<evidence type="ECO:0000313" key="12">
    <source>
        <dbReference type="Proteomes" id="UP001157938"/>
    </source>
</evidence>
<evidence type="ECO:0000256" key="4">
    <source>
        <dbReference type="ARBA" id="ARBA00022729"/>
    </source>
</evidence>
<keyword evidence="5" id="KW-0843">Virulence</keyword>
<dbReference type="InterPro" id="IPR009003">
    <property type="entry name" value="Peptidase_S1_PA"/>
</dbReference>
<dbReference type="PANTHER" id="PTHR24276">
    <property type="entry name" value="POLYSERASE-RELATED"/>
    <property type="match status" value="1"/>
</dbReference>
<evidence type="ECO:0000313" key="13">
    <source>
        <dbReference type="Proteomes" id="UP001159659"/>
    </source>
</evidence>
<evidence type="ECO:0000256" key="5">
    <source>
        <dbReference type="ARBA" id="ARBA00023026"/>
    </source>
</evidence>
<dbReference type="PANTHER" id="PTHR24276:SF98">
    <property type="entry name" value="FI18310P1-RELATED"/>
    <property type="match status" value="1"/>
</dbReference>
<comment type="subcellular location">
    <subcellularLocation>
        <location evidence="1">Secreted</location>
    </subcellularLocation>
</comment>
<evidence type="ECO:0000256" key="8">
    <source>
        <dbReference type="SAM" id="SignalP"/>
    </source>
</evidence>
<dbReference type="GO" id="GO:0006508">
    <property type="term" value="P:proteolysis"/>
    <property type="evidence" value="ECO:0007669"/>
    <property type="project" value="InterPro"/>
</dbReference>
<evidence type="ECO:0000259" key="9">
    <source>
        <dbReference type="PROSITE" id="PS50240"/>
    </source>
</evidence>